<feature type="region of interest" description="Disordered" evidence="1">
    <location>
        <begin position="1"/>
        <end position="20"/>
    </location>
</feature>
<sequence length="247" mass="27035">MQPIVHRDSESALPKRHGTNFPNEFSHSNNDICLISFIITIYVGGGFTNKAIISNMHVCRFLLKRNPIAGCIPIANNSCINNLNAYDVPCPIKQSRSISPTRKPPFLERPSVGCLVNDIVGPIDRECTLSITICFNPSCIVPLSEPAFDAVISFNFPTVIRDGKPCGFIILSGLIPALENGKIDLLNIAPITPFCPCLELNLSPTIECTKLSGDAIPSQSNVAYLFCDFVISFCLGKYNVSRQLRFG</sequence>
<proteinExistence type="predicted"/>
<accession>A0ABQ8JP62</accession>
<name>A0ABQ8JP62_DERPT</name>
<evidence type="ECO:0000313" key="3">
    <source>
        <dbReference type="Proteomes" id="UP000887458"/>
    </source>
</evidence>
<organism evidence="2 3">
    <name type="scientific">Dermatophagoides pteronyssinus</name>
    <name type="common">European house dust mite</name>
    <dbReference type="NCBI Taxonomy" id="6956"/>
    <lineage>
        <taxon>Eukaryota</taxon>
        <taxon>Metazoa</taxon>
        <taxon>Ecdysozoa</taxon>
        <taxon>Arthropoda</taxon>
        <taxon>Chelicerata</taxon>
        <taxon>Arachnida</taxon>
        <taxon>Acari</taxon>
        <taxon>Acariformes</taxon>
        <taxon>Sarcoptiformes</taxon>
        <taxon>Astigmata</taxon>
        <taxon>Psoroptidia</taxon>
        <taxon>Analgoidea</taxon>
        <taxon>Pyroglyphidae</taxon>
        <taxon>Dermatophagoidinae</taxon>
        <taxon>Dermatophagoides</taxon>
    </lineage>
</organism>
<protein>
    <recommendedName>
        <fullName evidence="4">DUF4773 domain-containing protein</fullName>
    </recommendedName>
</protein>
<reference evidence="2 3" key="2">
    <citation type="journal article" date="2022" name="Mol. Biol. Evol.">
        <title>Comparative Genomics Reveals Insights into the Divergent Evolution of Astigmatic Mites and Household Pest Adaptations.</title>
        <authorList>
            <person name="Xiong Q."/>
            <person name="Wan A.T."/>
            <person name="Liu X."/>
            <person name="Fung C.S."/>
            <person name="Xiao X."/>
            <person name="Malainual N."/>
            <person name="Hou J."/>
            <person name="Wang L."/>
            <person name="Wang M."/>
            <person name="Yang K.Y."/>
            <person name="Cui Y."/>
            <person name="Leung E.L."/>
            <person name="Nong W."/>
            <person name="Shin S.K."/>
            <person name="Au S.W."/>
            <person name="Jeong K.Y."/>
            <person name="Chew F.T."/>
            <person name="Hui J.H."/>
            <person name="Leung T.F."/>
            <person name="Tungtrongchitr A."/>
            <person name="Zhong N."/>
            <person name="Liu Z."/>
            <person name="Tsui S.K."/>
        </authorList>
    </citation>
    <scope>NUCLEOTIDE SEQUENCE [LARGE SCALE GENOMIC DNA]</scope>
    <source>
        <strain evidence="2">Derp</strain>
    </source>
</reference>
<keyword evidence="3" id="KW-1185">Reference proteome</keyword>
<reference evidence="2 3" key="1">
    <citation type="journal article" date="2018" name="J. Allergy Clin. Immunol.">
        <title>High-quality assembly of Dermatophagoides pteronyssinus genome and transcriptome reveals a wide range of novel allergens.</title>
        <authorList>
            <person name="Liu X.Y."/>
            <person name="Yang K.Y."/>
            <person name="Wang M.Q."/>
            <person name="Kwok J.S."/>
            <person name="Zeng X."/>
            <person name="Yang Z."/>
            <person name="Xiao X.J."/>
            <person name="Lau C.P."/>
            <person name="Li Y."/>
            <person name="Huang Z.M."/>
            <person name="Ba J.G."/>
            <person name="Yim A.K."/>
            <person name="Ouyang C.Y."/>
            <person name="Ngai S.M."/>
            <person name="Chan T.F."/>
            <person name="Leung E.L."/>
            <person name="Liu L."/>
            <person name="Liu Z.G."/>
            <person name="Tsui S.K."/>
        </authorList>
    </citation>
    <scope>NUCLEOTIDE SEQUENCE [LARGE SCALE GENOMIC DNA]</scope>
    <source>
        <strain evidence="2">Derp</strain>
    </source>
</reference>
<evidence type="ECO:0000313" key="2">
    <source>
        <dbReference type="EMBL" id="KAH9424292.1"/>
    </source>
</evidence>
<feature type="compositionally biased region" description="Basic and acidic residues" evidence="1">
    <location>
        <begin position="1"/>
        <end position="10"/>
    </location>
</feature>
<evidence type="ECO:0008006" key="4">
    <source>
        <dbReference type="Google" id="ProtNLM"/>
    </source>
</evidence>
<evidence type="ECO:0000256" key="1">
    <source>
        <dbReference type="SAM" id="MobiDB-lite"/>
    </source>
</evidence>
<dbReference type="EMBL" id="NJHN03000029">
    <property type="protein sequence ID" value="KAH9424292.1"/>
    <property type="molecule type" value="Genomic_DNA"/>
</dbReference>
<comment type="caution">
    <text evidence="2">The sequence shown here is derived from an EMBL/GenBank/DDBJ whole genome shotgun (WGS) entry which is preliminary data.</text>
</comment>
<gene>
    <name evidence="2" type="ORF">DERP_004474</name>
</gene>
<dbReference type="Proteomes" id="UP000887458">
    <property type="component" value="Unassembled WGS sequence"/>
</dbReference>